<feature type="compositionally biased region" description="Basic and acidic residues" evidence="1">
    <location>
        <begin position="118"/>
        <end position="134"/>
    </location>
</feature>
<reference evidence="4 5" key="1">
    <citation type="submission" date="2017-10" db="EMBL/GenBank/DDBJ databases">
        <title>Sequencing the genomes of 1000 actinobacteria strains.</title>
        <authorList>
            <person name="Klenk H.-P."/>
        </authorList>
    </citation>
    <scope>NUCLEOTIDE SEQUENCE [LARGE SCALE GENOMIC DNA]</scope>
    <source>
        <strain evidence="4 5">DSM 20688</strain>
    </source>
</reference>
<dbReference type="EMBL" id="PDJF01000001">
    <property type="protein sequence ID" value="PFG27947.1"/>
    <property type="molecule type" value="Genomic_DNA"/>
</dbReference>
<evidence type="ECO:0000313" key="5">
    <source>
        <dbReference type="Proteomes" id="UP000221653"/>
    </source>
</evidence>
<keyword evidence="2" id="KW-0812">Transmembrane</keyword>
<evidence type="ECO:0000313" key="4">
    <source>
        <dbReference type="EMBL" id="PFG27947.1"/>
    </source>
</evidence>
<dbReference type="STRING" id="1724.GCA_001044175_02320"/>
<dbReference type="AlphaFoldDB" id="A0A2A9DMH3"/>
<keyword evidence="2" id="KW-1133">Transmembrane helix</keyword>
<accession>A0A2A9DMH3</accession>
<name>A0A2A9DMH3_9CORY</name>
<sequence length="134" mass="14876">MCVCVAAGFVVSKLLTGMSWAATTHTWLDYQGSLPTSLTGLLALILALSTLNQRTRSDDRAAYYDRAQWAINLTLEEDPAKRSAGWAFLEAIADSDWKDSDDEAFAQAVLNYGRHPQRGRERSGKLDHDNKEAQ</sequence>
<evidence type="ECO:0000256" key="1">
    <source>
        <dbReference type="SAM" id="MobiDB-lite"/>
    </source>
</evidence>
<proteinExistence type="predicted"/>
<feature type="region of interest" description="Disordered" evidence="1">
    <location>
        <begin position="111"/>
        <end position="134"/>
    </location>
</feature>
<feature type="signal peptide" evidence="3">
    <location>
        <begin position="1"/>
        <end position="21"/>
    </location>
</feature>
<organism evidence="4 5">
    <name type="scientific">Corynebacterium renale</name>
    <dbReference type="NCBI Taxonomy" id="1724"/>
    <lineage>
        <taxon>Bacteria</taxon>
        <taxon>Bacillati</taxon>
        <taxon>Actinomycetota</taxon>
        <taxon>Actinomycetes</taxon>
        <taxon>Mycobacteriales</taxon>
        <taxon>Corynebacteriaceae</taxon>
        <taxon>Corynebacterium</taxon>
    </lineage>
</organism>
<keyword evidence="5" id="KW-1185">Reference proteome</keyword>
<keyword evidence="3" id="KW-0732">Signal</keyword>
<gene>
    <name evidence="4" type="ORF">ATK06_1029</name>
</gene>
<evidence type="ECO:0000256" key="2">
    <source>
        <dbReference type="SAM" id="Phobius"/>
    </source>
</evidence>
<evidence type="ECO:0000256" key="3">
    <source>
        <dbReference type="SAM" id="SignalP"/>
    </source>
</evidence>
<keyword evidence="2" id="KW-0472">Membrane</keyword>
<feature type="chain" id="PRO_5012586207" evidence="3">
    <location>
        <begin position="22"/>
        <end position="134"/>
    </location>
</feature>
<protein>
    <submittedName>
        <fullName evidence="4">Uncharacterized protein</fullName>
    </submittedName>
</protein>
<dbReference type="Proteomes" id="UP000221653">
    <property type="component" value="Unassembled WGS sequence"/>
</dbReference>
<comment type="caution">
    <text evidence="4">The sequence shown here is derived from an EMBL/GenBank/DDBJ whole genome shotgun (WGS) entry which is preliminary data.</text>
</comment>
<feature type="transmembrane region" description="Helical" evidence="2">
    <location>
        <begin position="31"/>
        <end position="51"/>
    </location>
</feature>